<reference evidence="4 5" key="1">
    <citation type="submission" date="2019-03" db="EMBL/GenBank/DDBJ databases">
        <title>Draft genome sequences of novel Actinobacteria.</title>
        <authorList>
            <person name="Sahin N."/>
            <person name="Ay H."/>
            <person name="Saygin H."/>
        </authorList>
    </citation>
    <scope>NUCLEOTIDE SEQUENCE [LARGE SCALE GENOMIC DNA]</scope>
    <source>
        <strain evidence="4 5">5K138</strain>
    </source>
</reference>
<dbReference type="InParanoid" id="A0A4R5CP21"/>
<evidence type="ECO:0000256" key="2">
    <source>
        <dbReference type="ARBA" id="ARBA00038358"/>
    </source>
</evidence>
<organism evidence="4 5">
    <name type="scientific">Jiangella asiatica</name>
    <dbReference type="NCBI Taxonomy" id="2530372"/>
    <lineage>
        <taxon>Bacteria</taxon>
        <taxon>Bacillati</taxon>
        <taxon>Actinomycetota</taxon>
        <taxon>Actinomycetes</taxon>
        <taxon>Jiangellales</taxon>
        <taxon>Jiangellaceae</taxon>
        <taxon>Jiangella</taxon>
    </lineage>
</organism>
<name>A0A4R5CP21_9ACTN</name>
<evidence type="ECO:0000256" key="1">
    <source>
        <dbReference type="ARBA" id="ARBA00022801"/>
    </source>
</evidence>
<dbReference type="Gene3D" id="1.50.10.10">
    <property type="match status" value="1"/>
</dbReference>
<dbReference type="SUPFAM" id="SSF48208">
    <property type="entry name" value="Six-hairpin glycosidases"/>
    <property type="match status" value="1"/>
</dbReference>
<proteinExistence type="inferred from homology"/>
<dbReference type="GO" id="GO:0052757">
    <property type="term" value="F:chondroitin hydrolase activity"/>
    <property type="evidence" value="ECO:0007669"/>
    <property type="project" value="TreeGrafter"/>
</dbReference>
<dbReference type="EMBL" id="SMKZ01000054">
    <property type="protein sequence ID" value="TDE00144.1"/>
    <property type="molecule type" value="Genomic_DNA"/>
</dbReference>
<dbReference type="InterPro" id="IPR012341">
    <property type="entry name" value="6hp_glycosidase-like_sf"/>
</dbReference>
<dbReference type="PANTHER" id="PTHR36845">
    <property type="entry name" value="HYDROLASE, PUTATIVE (AFU_ORTHOLOGUE AFUA_7G05090)-RELATED"/>
    <property type="match status" value="1"/>
</dbReference>
<comment type="similarity">
    <text evidence="2">Belongs to the glycosyl hydrolase 88 family.</text>
</comment>
<dbReference type="InterPro" id="IPR052369">
    <property type="entry name" value="UG_Glycosaminoglycan_Hydrolase"/>
</dbReference>
<evidence type="ECO:0000313" key="4">
    <source>
        <dbReference type="EMBL" id="TDE00144.1"/>
    </source>
</evidence>
<comment type="caution">
    <text evidence="4">The sequence shown here is derived from an EMBL/GenBank/DDBJ whole genome shotgun (WGS) entry which is preliminary data.</text>
</comment>
<dbReference type="RefSeq" id="WP_131900199.1">
    <property type="nucleotide sequence ID" value="NZ_SMKZ01000054.1"/>
</dbReference>
<gene>
    <name evidence="4" type="ORF">E1269_26360</name>
</gene>
<sequence>MTASQTDHAPLDMGPSDADVRAASSRALEDVKRGLDPVLSLIEDADDGEVPAFSYSTGGYRPVAPYNPHAWATFQWVGFLAGRLWLVGTHFGDDRVCAAAMRVARSVADTLAAAPPRFSAAGSDLFYASCLGARISGDSALADTAVEAVARYAENFDDRFGVFFQVRDVNRAVIDTGLNLLPFYWAAQRRPELRDIAVAHNAALLDYGIIRADGSAHQAIEFDLDSGAPARRYSMQGYDDDATWARGQAWAMHNYTNVYEATGDARFLDVARRACHWYVEHLPADHVPFYDFDDPAAPGVPRDTCSAAIAANALLRLGRLDPASAGWAERIAARISGSLFRDHLSPGGVLLHSSWGRLPAEKAGAGFSRFPMEDVMPYGNYWVVEAAYRWAHADWTPLSLAPAVKLVGSGREAE</sequence>
<evidence type="ECO:0000256" key="3">
    <source>
        <dbReference type="SAM" id="MobiDB-lite"/>
    </source>
</evidence>
<protein>
    <recommendedName>
        <fullName evidence="6">Glucuronyl hydrolase</fullName>
    </recommendedName>
</protein>
<dbReference type="Proteomes" id="UP000294739">
    <property type="component" value="Unassembled WGS sequence"/>
</dbReference>
<evidence type="ECO:0000313" key="5">
    <source>
        <dbReference type="Proteomes" id="UP000294739"/>
    </source>
</evidence>
<evidence type="ECO:0008006" key="6">
    <source>
        <dbReference type="Google" id="ProtNLM"/>
    </source>
</evidence>
<dbReference type="OrthoDB" id="428577at2"/>
<feature type="region of interest" description="Disordered" evidence="3">
    <location>
        <begin position="1"/>
        <end position="25"/>
    </location>
</feature>
<keyword evidence="5" id="KW-1185">Reference proteome</keyword>
<dbReference type="InterPro" id="IPR008928">
    <property type="entry name" value="6-hairpin_glycosidase_sf"/>
</dbReference>
<dbReference type="PANTHER" id="PTHR36845:SF1">
    <property type="entry name" value="HYDROLASE, PUTATIVE (AFU_ORTHOLOGUE AFUA_7G05090)-RELATED"/>
    <property type="match status" value="1"/>
</dbReference>
<dbReference type="GO" id="GO:0000272">
    <property type="term" value="P:polysaccharide catabolic process"/>
    <property type="evidence" value="ECO:0007669"/>
    <property type="project" value="TreeGrafter"/>
</dbReference>
<accession>A0A4R5CP21</accession>
<keyword evidence="1" id="KW-0378">Hydrolase</keyword>
<dbReference type="AlphaFoldDB" id="A0A4R5CP21"/>